<evidence type="ECO:0000313" key="2">
    <source>
        <dbReference type="EMBL" id="CAK9047992.1"/>
    </source>
</evidence>
<protein>
    <submittedName>
        <fullName evidence="2">Uncharacterized protein</fullName>
    </submittedName>
</protein>
<dbReference type="Gene3D" id="1.20.1070.10">
    <property type="entry name" value="Rhodopsin 7-helix transmembrane proteins"/>
    <property type="match status" value="1"/>
</dbReference>
<gene>
    <name evidence="2" type="ORF">SCF082_LOCUS26801</name>
</gene>
<proteinExistence type="predicted"/>
<evidence type="ECO:0000313" key="3">
    <source>
        <dbReference type="Proteomes" id="UP001642464"/>
    </source>
</evidence>
<evidence type="ECO:0000256" key="1">
    <source>
        <dbReference type="SAM" id="Phobius"/>
    </source>
</evidence>
<dbReference type="SUPFAM" id="SSF81321">
    <property type="entry name" value="Family A G protein-coupled receptor-like"/>
    <property type="match status" value="1"/>
</dbReference>
<dbReference type="Proteomes" id="UP001642464">
    <property type="component" value="Unassembled WGS sequence"/>
</dbReference>
<feature type="transmembrane region" description="Helical" evidence="1">
    <location>
        <begin position="136"/>
        <end position="155"/>
    </location>
</feature>
<reference evidence="2 3" key="1">
    <citation type="submission" date="2024-02" db="EMBL/GenBank/DDBJ databases">
        <authorList>
            <person name="Chen Y."/>
            <person name="Shah S."/>
            <person name="Dougan E. K."/>
            <person name="Thang M."/>
            <person name="Chan C."/>
        </authorList>
    </citation>
    <scope>NUCLEOTIDE SEQUENCE [LARGE SCALE GENOMIC DNA]</scope>
</reference>
<feature type="transmembrane region" description="Helical" evidence="1">
    <location>
        <begin position="91"/>
        <end position="111"/>
    </location>
</feature>
<keyword evidence="3" id="KW-1185">Reference proteome</keyword>
<name>A0ABP0MB69_9DINO</name>
<keyword evidence="1" id="KW-0812">Transmembrane</keyword>
<feature type="transmembrane region" description="Helical" evidence="1">
    <location>
        <begin position="237"/>
        <end position="256"/>
    </location>
</feature>
<feature type="transmembrane region" description="Helical" evidence="1">
    <location>
        <begin position="194"/>
        <end position="216"/>
    </location>
</feature>
<keyword evidence="1" id="KW-0472">Membrane</keyword>
<dbReference type="EMBL" id="CAXAMM010020480">
    <property type="protein sequence ID" value="CAK9047992.1"/>
    <property type="molecule type" value="Genomic_DNA"/>
</dbReference>
<organism evidence="2 3">
    <name type="scientific">Durusdinium trenchii</name>
    <dbReference type="NCBI Taxonomy" id="1381693"/>
    <lineage>
        <taxon>Eukaryota</taxon>
        <taxon>Sar</taxon>
        <taxon>Alveolata</taxon>
        <taxon>Dinophyceae</taxon>
        <taxon>Suessiales</taxon>
        <taxon>Symbiodiniaceae</taxon>
        <taxon>Durusdinium</taxon>
    </lineage>
</organism>
<accession>A0ABP0MB69</accession>
<sequence length="408" mass="46209">MGVLDVQDGPEVAITVKRPIALSELPSQGKKLDGIWSSKGLTVNVGPLYKTVNVDEIELFTVARYVLIIPLIFITLLHLRERCRPRARHRALVISFVSMWEFSVKITYYTLLSEGYGLAFQNQRSFDYRPIYATRWMGWFFAIPTLLFMNLYPIMEDYPASAVVKRIFPQQACSAAYCWTCYLGCIIYDPWFGWFLNILGCVGYVVVIVDEAVLVAEHMLSTKQPILKGYSIIVKECIFVMYTCVWLMGCWSYTGSYAVQRFYTVSDVSLKATMSGLMFLYWNTEEAMDLKRIIELPEKVKVDLVLSFLSVLLERRHTGLCRLPASTTLPAEDSDGLEVASGGSAGSVREALDSHVQKSFTGLVKLLKFESKREAKVCELAAAYLKVQDSVETVEEWFTTGRPLPLLV</sequence>
<comment type="caution">
    <text evidence="2">The sequence shown here is derived from an EMBL/GenBank/DDBJ whole genome shotgun (WGS) entry which is preliminary data.</text>
</comment>
<feature type="transmembrane region" description="Helical" evidence="1">
    <location>
        <begin position="62"/>
        <end position="79"/>
    </location>
</feature>
<keyword evidence="1" id="KW-1133">Transmembrane helix</keyword>